<keyword evidence="1" id="KW-0732">Signal</keyword>
<accession>A0A846QUZ9</accession>
<sequence>MKKIVLTSLILALNATMAMASNSMNTPKQELRKQVMELLDSPNIEFKSELIEAKITFTLNRKREIVILSIDTENSALDSYIKRKLNYKKVLLNDIAVGNKFTVNFKIEKVDI</sequence>
<comment type="caution">
    <text evidence="2">The sequence shown here is derived from an EMBL/GenBank/DDBJ whole genome shotgun (WGS) entry which is preliminary data.</text>
</comment>
<protein>
    <submittedName>
        <fullName evidence="2">Uncharacterized protein</fullName>
    </submittedName>
</protein>
<keyword evidence="3" id="KW-1185">Reference proteome</keyword>
<reference evidence="2 3" key="1">
    <citation type="submission" date="2020-03" db="EMBL/GenBank/DDBJ databases">
        <title>Genomic Encyclopedia of Type Strains, Phase IV (KMG-IV): sequencing the most valuable type-strain genomes for metagenomic binning, comparative biology and taxonomic classification.</title>
        <authorList>
            <person name="Goeker M."/>
        </authorList>
    </citation>
    <scope>NUCLEOTIDE SEQUENCE [LARGE SCALE GENOMIC DNA]</scope>
    <source>
        <strain evidence="2 3">DSM 29762</strain>
    </source>
</reference>
<name>A0A846QUZ9_9FLAO</name>
<evidence type="ECO:0000313" key="2">
    <source>
        <dbReference type="EMBL" id="NJB70770.1"/>
    </source>
</evidence>
<dbReference type="EMBL" id="JAATJJ010000001">
    <property type="protein sequence ID" value="NJB70770.1"/>
    <property type="molecule type" value="Genomic_DNA"/>
</dbReference>
<dbReference type="AlphaFoldDB" id="A0A846QUZ9"/>
<dbReference type="Proteomes" id="UP000590442">
    <property type="component" value="Unassembled WGS sequence"/>
</dbReference>
<organism evidence="2 3">
    <name type="scientific">Saonia flava</name>
    <dbReference type="NCBI Taxonomy" id="523696"/>
    <lineage>
        <taxon>Bacteria</taxon>
        <taxon>Pseudomonadati</taxon>
        <taxon>Bacteroidota</taxon>
        <taxon>Flavobacteriia</taxon>
        <taxon>Flavobacteriales</taxon>
        <taxon>Flavobacteriaceae</taxon>
        <taxon>Saonia</taxon>
    </lineage>
</organism>
<dbReference type="RefSeq" id="WP_167961919.1">
    <property type="nucleotide sequence ID" value="NZ_JAATJJ010000001.1"/>
</dbReference>
<evidence type="ECO:0000313" key="3">
    <source>
        <dbReference type="Proteomes" id="UP000590442"/>
    </source>
</evidence>
<feature type="signal peptide" evidence="1">
    <location>
        <begin position="1"/>
        <end position="20"/>
    </location>
</feature>
<feature type="chain" id="PRO_5032508776" evidence="1">
    <location>
        <begin position="21"/>
        <end position="112"/>
    </location>
</feature>
<evidence type="ECO:0000256" key="1">
    <source>
        <dbReference type="SAM" id="SignalP"/>
    </source>
</evidence>
<gene>
    <name evidence="2" type="ORF">GGR42_001232</name>
</gene>
<proteinExistence type="predicted"/>